<dbReference type="Gene3D" id="1.10.3730.20">
    <property type="match status" value="1"/>
</dbReference>
<keyword evidence="1" id="KW-1133">Transmembrane helix</keyword>
<dbReference type="GO" id="GO:0016020">
    <property type="term" value="C:membrane"/>
    <property type="evidence" value="ECO:0007669"/>
    <property type="project" value="InterPro"/>
</dbReference>
<evidence type="ECO:0000313" key="3">
    <source>
        <dbReference type="EMBL" id="MBB6508806.1"/>
    </source>
</evidence>
<dbReference type="InterPro" id="IPR037185">
    <property type="entry name" value="EmrE-like"/>
</dbReference>
<dbReference type="SUPFAM" id="SSF103481">
    <property type="entry name" value="Multidrug resistance efflux transporter EmrE"/>
    <property type="match status" value="1"/>
</dbReference>
<evidence type="ECO:0000259" key="2">
    <source>
        <dbReference type="Pfam" id="PF00892"/>
    </source>
</evidence>
<dbReference type="Proteomes" id="UP000585437">
    <property type="component" value="Unassembled WGS sequence"/>
</dbReference>
<dbReference type="EMBL" id="JACHBU010000003">
    <property type="protein sequence ID" value="MBB6508806.1"/>
    <property type="molecule type" value="Genomic_DNA"/>
</dbReference>
<keyword evidence="1" id="KW-0812">Transmembrane</keyword>
<name>A0A7X0JJN0_9HYPH</name>
<protein>
    <submittedName>
        <fullName evidence="3">Drug/metabolite transporter (DMT)-like permease</fullName>
    </submittedName>
</protein>
<comment type="caution">
    <text evidence="3">The sequence shown here is derived from an EMBL/GenBank/DDBJ whole genome shotgun (WGS) entry which is preliminary data.</text>
</comment>
<reference evidence="3 4" key="1">
    <citation type="submission" date="2020-08" db="EMBL/GenBank/DDBJ databases">
        <title>The Agave Microbiome: Exploring the role of microbial communities in plant adaptations to desert environments.</title>
        <authorList>
            <person name="Partida-Martinez L.P."/>
        </authorList>
    </citation>
    <scope>NUCLEOTIDE SEQUENCE [LARGE SCALE GENOMIC DNA]</scope>
    <source>
        <strain evidence="3 4">AS3.12</strain>
    </source>
</reference>
<sequence length="134" mass="14378">MWALLTGLIIATYATVDSIGVRDLPDPGAYAAWVLFTYGVLLIVAYTLMRGRLRLDIRERETRKALLAGIFVLIAYGVVIIAYSMGPAGPITAIRETSVVFAMIIGRLFLGETLTPKRIVAGLIVAAGAIAIGR</sequence>
<dbReference type="InterPro" id="IPR000620">
    <property type="entry name" value="EamA_dom"/>
</dbReference>
<keyword evidence="4" id="KW-1185">Reference proteome</keyword>
<feature type="transmembrane region" description="Helical" evidence="1">
    <location>
        <begin position="65"/>
        <end position="85"/>
    </location>
</feature>
<dbReference type="Pfam" id="PF00892">
    <property type="entry name" value="EamA"/>
    <property type="match status" value="1"/>
</dbReference>
<evidence type="ECO:0000256" key="1">
    <source>
        <dbReference type="SAM" id="Phobius"/>
    </source>
</evidence>
<organism evidence="3 4">
    <name type="scientific">Rhizobium soli</name>
    <dbReference type="NCBI Taxonomy" id="424798"/>
    <lineage>
        <taxon>Bacteria</taxon>
        <taxon>Pseudomonadati</taxon>
        <taxon>Pseudomonadota</taxon>
        <taxon>Alphaproteobacteria</taxon>
        <taxon>Hyphomicrobiales</taxon>
        <taxon>Rhizobiaceae</taxon>
        <taxon>Rhizobium/Agrobacterium group</taxon>
        <taxon>Rhizobium</taxon>
    </lineage>
</organism>
<proteinExistence type="predicted"/>
<gene>
    <name evidence="3" type="ORF">F4695_002155</name>
</gene>
<keyword evidence="1" id="KW-0472">Membrane</keyword>
<feature type="domain" description="EamA" evidence="2">
    <location>
        <begin position="1"/>
        <end position="132"/>
    </location>
</feature>
<accession>A0A7X0JJN0</accession>
<dbReference type="AlphaFoldDB" id="A0A7X0JJN0"/>
<evidence type="ECO:0000313" key="4">
    <source>
        <dbReference type="Proteomes" id="UP000585437"/>
    </source>
</evidence>
<feature type="transmembrane region" description="Helical" evidence="1">
    <location>
        <begin position="30"/>
        <end position="49"/>
    </location>
</feature>
<feature type="transmembrane region" description="Helical" evidence="1">
    <location>
        <begin position="91"/>
        <end position="110"/>
    </location>
</feature>